<evidence type="ECO:0000313" key="4">
    <source>
        <dbReference type="Proteomes" id="UP001597327"/>
    </source>
</evidence>
<keyword evidence="4" id="KW-1185">Reference proteome</keyword>
<gene>
    <name evidence="3" type="ORF">ACFSC7_00845</name>
</gene>
<keyword evidence="3" id="KW-0808">Transferase</keyword>
<feature type="transmembrane region" description="Helical" evidence="1">
    <location>
        <begin position="222"/>
        <end position="243"/>
    </location>
</feature>
<accession>A0ABW4JQM6</accession>
<organism evidence="3 4">
    <name type="scientific">Roseibium aestuarii</name>
    <dbReference type="NCBI Taxonomy" id="2600299"/>
    <lineage>
        <taxon>Bacteria</taxon>
        <taxon>Pseudomonadati</taxon>
        <taxon>Pseudomonadota</taxon>
        <taxon>Alphaproteobacteria</taxon>
        <taxon>Hyphomicrobiales</taxon>
        <taxon>Stappiaceae</taxon>
        <taxon>Roseibium</taxon>
    </lineage>
</organism>
<comment type="caution">
    <text evidence="3">The sequence shown here is derived from an EMBL/GenBank/DDBJ whole genome shotgun (WGS) entry which is preliminary data.</text>
</comment>
<evidence type="ECO:0000259" key="2">
    <source>
        <dbReference type="Pfam" id="PF01757"/>
    </source>
</evidence>
<feature type="transmembrane region" description="Helical" evidence="1">
    <location>
        <begin position="192"/>
        <end position="210"/>
    </location>
</feature>
<dbReference type="Pfam" id="PF01757">
    <property type="entry name" value="Acyl_transf_3"/>
    <property type="match status" value="1"/>
</dbReference>
<keyword evidence="3" id="KW-0012">Acyltransferase</keyword>
<proteinExistence type="predicted"/>
<dbReference type="EC" id="2.3.-.-" evidence="3"/>
<keyword evidence="1" id="KW-1133">Transmembrane helix</keyword>
<feature type="transmembrane region" description="Helical" evidence="1">
    <location>
        <begin position="286"/>
        <end position="304"/>
    </location>
</feature>
<keyword evidence="1" id="KW-0812">Transmembrane</keyword>
<dbReference type="RefSeq" id="WP_149892049.1">
    <property type="nucleotide sequence ID" value="NZ_JBHUFA010000001.1"/>
</dbReference>
<feature type="transmembrane region" description="Helical" evidence="1">
    <location>
        <begin position="67"/>
        <end position="85"/>
    </location>
</feature>
<sequence>MIFQPGLFRCVLAAMVVASHLSNYEIGRPSVFIFFALSGYWVSKMYAEKYAPNYGLRTFYISRFLRIWAPFAAAMLIFGVILSFTSSTDQPISAMSFLLLGIASTDADVLGVSWSLDIEAQFYLALPLIVLGMSKSPIHPRSGTLAIVALLTMCGIALSEYLDVETALYYAPCFACGIWIYRSGFAPSSRSAWASLGLFIAAGLLTYASSPYRPLLLKDQDLAFSSDVFLMPWTILLTPFVAWNVRQQSSPLDRHLGNFSFSLYIIHWPIISMMKELLGPLDSTEKVIVLCVILVVSTTFYLSVDRPLEALREQVVRRVSRTERRIST</sequence>
<dbReference type="PANTHER" id="PTHR23028:SF53">
    <property type="entry name" value="ACYL_TRANSF_3 DOMAIN-CONTAINING PROTEIN"/>
    <property type="match status" value="1"/>
</dbReference>
<keyword evidence="1" id="KW-0472">Membrane</keyword>
<dbReference type="Proteomes" id="UP001597327">
    <property type="component" value="Unassembled WGS sequence"/>
</dbReference>
<evidence type="ECO:0000256" key="1">
    <source>
        <dbReference type="SAM" id="Phobius"/>
    </source>
</evidence>
<reference evidence="4" key="1">
    <citation type="journal article" date="2019" name="Int. J. Syst. Evol. Microbiol.">
        <title>The Global Catalogue of Microorganisms (GCM) 10K type strain sequencing project: providing services to taxonomists for standard genome sequencing and annotation.</title>
        <authorList>
            <consortium name="The Broad Institute Genomics Platform"/>
            <consortium name="The Broad Institute Genome Sequencing Center for Infectious Disease"/>
            <person name="Wu L."/>
            <person name="Ma J."/>
        </authorList>
    </citation>
    <scope>NUCLEOTIDE SEQUENCE [LARGE SCALE GENOMIC DNA]</scope>
    <source>
        <strain evidence="4">JCM 3369</strain>
    </source>
</reference>
<feature type="transmembrane region" description="Helical" evidence="1">
    <location>
        <begin position="168"/>
        <end position="185"/>
    </location>
</feature>
<evidence type="ECO:0000313" key="3">
    <source>
        <dbReference type="EMBL" id="MFD1694052.1"/>
    </source>
</evidence>
<dbReference type="InterPro" id="IPR002656">
    <property type="entry name" value="Acyl_transf_3_dom"/>
</dbReference>
<name>A0ABW4JQM6_9HYPH</name>
<dbReference type="PANTHER" id="PTHR23028">
    <property type="entry name" value="ACETYLTRANSFERASE"/>
    <property type="match status" value="1"/>
</dbReference>
<feature type="domain" description="Acyltransferase 3" evidence="2">
    <location>
        <begin position="7"/>
        <end position="300"/>
    </location>
</feature>
<dbReference type="InterPro" id="IPR050879">
    <property type="entry name" value="Acyltransferase_3"/>
</dbReference>
<feature type="transmembrane region" description="Helical" evidence="1">
    <location>
        <begin position="31"/>
        <end position="47"/>
    </location>
</feature>
<dbReference type="GO" id="GO:0016746">
    <property type="term" value="F:acyltransferase activity"/>
    <property type="evidence" value="ECO:0007669"/>
    <property type="project" value="UniProtKB-KW"/>
</dbReference>
<protein>
    <submittedName>
        <fullName evidence="3">Acyltransferase family protein</fullName>
        <ecNumber evidence="3">2.3.-.-</ecNumber>
    </submittedName>
</protein>
<dbReference type="EMBL" id="JBHUFA010000001">
    <property type="protein sequence ID" value="MFD1694052.1"/>
    <property type="molecule type" value="Genomic_DNA"/>
</dbReference>
<feature type="transmembrane region" description="Helical" evidence="1">
    <location>
        <begin position="145"/>
        <end position="162"/>
    </location>
</feature>
<feature type="transmembrane region" description="Helical" evidence="1">
    <location>
        <begin position="255"/>
        <end position="274"/>
    </location>
</feature>